<sequence length="413" mass="47578">MADEQQPEEQSQPPVALEQTVTNNDMVQSVRELLCKDKSTILVKATELLVLNLQQQQVILVLKQALQEAIEQKEQMLKDLHDQPVMESLMSNIEAQNLSTRKQLGDKVDSINMHLKSSETLRKQLKKEVMNLRTSIDDVKRQIHEKEETGKSLQQAAVEMVTRIEEGNKQLRTLSAEGSKLREEYQEKSSKIQNMKVGFEESVKKMQTELTEGENVLKQYAEELAIVKQQISEKSQACRQMQSEKLELQKLSEELNQNLQTEKSKLEQTFAEEKNQLDRKFTDKVDEYRRKIEEINQTIDTLTNTKVCQEESEAKLGAAVSKMVEEVNDIRDQNEKLEKELIKLKPTENLDSDSEEELTKQKPTNYYSGRPRAQHFGKSKPATRTSSTDNDQEVSCHLDNVQSSMSLDYTNRK</sequence>
<dbReference type="STRING" id="112268.A0A182W115"/>
<proteinExistence type="predicted"/>
<dbReference type="Gene3D" id="1.10.287.1490">
    <property type="match status" value="1"/>
</dbReference>
<dbReference type="EnsemblMetazoa" id="AMIN004024-RA">
    <property type="protein sequence ID" value="AMIN004024-PA"/>
    <property type="gene ID" value="AMIN004024"/>
</dbReference>
<evidence type="ECO:0000313" key="3">
    <source>
        <dbReference type="EnsemblMetazoa" id="AMIN004024-PA"/>
    </source>
</evidence>
<organism evidence="3 4">
    <name type="scientific">Anopheles minimus</name>
    <dbReference type="NCBI Taxonomy" id="112268"/>
    <lineage>
        <taxon>Eukaryota</taxon>
        <taxon>Metazoa</taxon>
        <taxon>Ecdysozoa</taxon>
        <taxon>Arthropoda</taxon>
        <taxon>Hexapoda</taxon>
        <taxon>Insecta</taxon>
        <taxon>Pterygota</taxon>
        <taxon>Neoptera</taxon>
        <taxon>Endopterygota</taxon>
        <taxon>Diptera</taxon>
        <taxon>Nematocera</taxon>
        <taxon>Culicoidea</taxon>
        <taxon>Culicidae</taxon>
        <taxon>Anophelinae</taxon>
        <taxon>Anopheles</taxon>
    </lineage>
</organism>
<feature type="region of interest" description="Disordered" evidence="2">
    <location>
        <begin position="1"/>
        <end position="23"/>
    </location>
</feature>
<reference evidence="4" key="1">
    <citation type="submission" date="2013-03" db="EMBL/GenBank/DDBJ databases">
        <title>The Genome Sequence of Anopheles minimus MINIMUS1.</title>
        <authorList>
            <consortium name="The Broad Institute Genomics Platform"/>
            <person name="Neafsey D.E."/>
            <person name="Walton C."/>
            <person name="Walker B."/>
            <person name="Young S.K."/>
            <person name="Zeng Q."/>
            <person name="Gargeya S."/>
            <person name="Fitzgerald M."/>
            <person name="Haas B."/>
            <person name="Abouelleil A."/>
            <person name="Allen A.W."/>
            <person name="Alvarado L."/>
            <person name="Arachchi H.M."/>
            <person name="Berlin A.M."/>
            <person name="Chapman S.B."/>
            <person name="Gainer-Dewar J."/>
            <person name="Goldberg J."/>
            <person name="Griggs A."/>
            <person name="Gujja S."/>
            <person name="Hansen M."/>
            <person name="Howarth C."/>
            <person name="Imamovic A."/>
            <person name="Ireland A."/>
            <person name="Larimer J."/>
            <person name="McCowan C."/>
            <person name="Murphy C."/>
            <person name="Pearson M."/>
            <person name="Poon T.W."/>
            <person name="Priest M."/>
            <person name="Roberts A."/>
            <person name="Saif S."/>
            <person name="Shea T."/>
            <person name="Sisk P."/>
            <person name="Sykes S."/>
            <person name="Wortman J."/>
            <person name="Nusbaum C."/>
            <person name="Birren B."/>
        </authorList>
    </citation>
    <scope>NUCLEOTIDE SEQUENCE [LARGE SCALE GENOMIC DNA]</scope>
    <source>
        <strain evidence="4">MINIMUS1</strain>
    </source>
</reference>
<keyword evidence="1" id="KW-0175">Coiled coil</keyword>
<evidence type="ECO:0000256" key="2">
    <source>
        <dbReference type="SAM" id="MobiDB-lite"/>
    </source>
</evidence>
<dbReference type="AlphaFoldDB" id="A0A182W115"/>
<evidence type="ECO:0000313" key="4">
    <source>
        <dbReference type="Proteomes" id="UP000075920"/>
    </source>
</evidence>
<dbReference type="VEuPathDB" id="VectorBase:AMIN004024"/>
<accession>A0A182W115</accession>
<dbReference type="Proteomes" id="UP000075920">
    <property type="component" value="Unassembled WGS sequence"/>
</dbReference>
<name>A0A182W115_9DIPT</name>
<reference evidence="3" key="2">
    <citation type="submission" date="2020-05" db="UniProtKB">
        <authorList>
            <consortium name="EnsemblMetazoa"/>
        </authorList>
    </citation>
    <scope>IDENTIFICATION</scope>
    <source>
        <strain evidence="3">MINIMUS1</strain>
    </source>
</reference>
<feature type="coiled-coil region" evidence="1">
    <location>
        <begin position="115"/>
        <end position="340"/>
    </location>
</feature>
<protein>
    <submittedName>
        <fullName evidence="3">Uncharacterized protein</fullName>
    </submittedName>
</protein>
<evidence type="ECO:0000256" key="1">
    <source>
        <dbReference type="SAM" id="Coils"/>
    </source>
</evidence>
<feature type="region of interest" description="Disordered" evidence="2">
    <location>
        <begin position="342"/>
        <end position="413"/>
    </location>
</feature>
<feature type="compositionally biased region" description="Polar residues" evidence="2">
    <location>
        <begin position="400"/>
        <end position="413"/>
    </location>
</feature>
<keyword evidence="4" id="KW-1185">Reference proteome</keyword>